<evidence type="ECO:0000256" key="1">
    <source>
        <dbReference type="SAM" id="SignalP"/>
    </source>
</evidence>
<feature type="chain" id="PRO_5045245392" evidence="1">
    <location>
        <begin position="27"/>
        <end position="476"/>
    </location>
</feature>
<dbReference type="InterPro" id="IPR023296">
    <property type="entry name" value="Glyco_hydro_beta-prop_sf"/>
</dbReference>
<dbReference type="CDD" id="cd08983">
    <property type="entry name" value="GH43_Bt3655-like"/>
    <property type="match status" value="1"/>
</dbReference>
<protein>
    <submittedName>
        <fullName evidence="3">AbfB domain-containing protein</fullName>
    </submittedName>
</protein>
<comment type="caution">
    <text evidence="3">The sequence shown here is derived from an EMBL/GenBank/DDBJ whole genome shotgun (WGS) entry which is preliminary data.</text>
</comment>
<dbReference type="InterPro" id="IPR050727">
    <property type="entry name" value="GH43_arabinanases"/>
</dbReference>
<dbReference type="InterPro" id="IPR036195">
    <property type="entry name" value="AbfB_ABD_sf"/>
</dbReference>
<gene>
    <name evidence="3" type="ORF">J5V16_09490</name>
</gene>
<name>A0ABS3U5N3_9ACTN</name>
<dbReference type="PROSITE" id="PS51318">
    <property type="entry name" value="TAT"/>
    <property type="match status" value="1"/>
</dbReference>
<organism evidence="3 4">
    <name type="scientific">Glycomyces niveus</name>
    <dbReference type="NCBI Taxonomy" id="2820287"/>
    <lineage>
        <taxon>Bacteria</taxon>
        <taxon>Bacillati</taxon>
        <taxon>Actinomycetota</taxon>
        <taxon>Actinomycetes</taxon>
        <taxon>Glycomycetales</taxon>
        <taxon>Glycomycetaceae</taxon>
        <taxon>Glycomyces</taxon>
    </lineage>
</organism>
<dbReference type="Gene3D" id="2.80.10.50">
    <property type="match status" value="1"/>
</dbReference>
<dbReference type="RefSeq" id="WP_208495873.1">
    <property type="nucleotide sequence ID" value="NZ_JAGFNP010000004.1"/>
</dbReference>
<dbReference type="PANTHER" id="PTHR43301:SF3">
    <property type="entry name" value="ARABINAN ENDO-1,5-ALPHA-L-ARABINOSIDASE A-RELATED"/>
    <property type="match status" value="1"/>
</dbReference>
<evidence type="ECO:0000313" key="3">
    <source>
        <dbReference type="EMBL" id="MBO3733053.1"/>
    </source>
</evidence>
<dbReference type="EMBL" id="JAGFNP010000004">
    <property type="protein sequence ID" value="MBO3733053.1"/>
    <property type="molecule type" value="Genomic_DNA"/>
</dbReference>
<keyword evidence="1" id="KW-0732">Signal</keyword>
<dbReference type="Pfam" id="PF05270">
    <property type="entry name" value="AbfB"/>
    <property type="match status" value="1"/>
</dbReference>
<reference evidence="3 4" key="1">
    <citation type="submission" date="2021-03" db="EMBL/GenBank/DDBJ databases">
        <title>Glycomyces sp. nov., a novel actinomycete isolated from soil.</title>
        <authorList>
            <person name="Yang X."/>
            <person name="Xu X."/>
        </authorList>
    </citation>
    <scope>NUCLEOTIDE SEQUENCE [LARGE SCALE GENOMIC DNA]</scope>
    <source>
        <strain evidence="3 4">NEAU-S30</strain>
    </source>
</reference>
<feature type="domain" description="Alpha-L-arabinofuranosidase B arabinose-binding" evidence="2">
    <location>
        <begin position="345"/>
        <end position="474"/>
    </location>
</feature>
<dbReference type="Gene3D" id="2.115.10.20">
    <property type="entry name" value="Glycosyl hydrolase domain, family 43"/>
    <property type="match status" value="1"/>
</dbReference>
<dbReference type="Proteomes" id="UP000681341">
    <property type="component" value="Unassembled WGS sequence"/>
</dbReference>
<dbReference type="PANTHER" id="PTHR43301">
    <property type="entry name" value="ARABINAN ENDO-1,5-ALPHA-L-ARABINOSIDASE"/>
    <property type="match status" value="1"/>
</dbReference>
<proteinExistence type="predicted"/>
<dbReference type="SUPFAM" id="SSF75005">
    <property type="entry name" value="Arabinanase/levansucrase/invertase"/>
    <property type="match status" value="2"/>
</dbReference>
<dbReference type="InterPro" id="IPR007934">
    <property type="entry name" value="AbfB_ABD"/>
</dbReference>
<dbReference type="InterPro" id="IPR006311">
    <property type="entry name" value="TAT_signal"/>
</dbReference>
<dbReference type="CDD" id="cd23399">
    <property type="entry name" value="beta-trefoil_ABD_ABFB"/>
    <property type="match status" value="1"/>
</dbReference>
<keyword evidence="4" id="KW-1185">Reference proteome</keyword>
<feature type="signal peptide" evidence="1">
    <location>
        <begin position="1"/>
        <end position="26"/>
    </location>
</feature>
<dbReference type="SUPFAM" id="SSF110221">
    <property type="entry name" value="AbfB domain"/>
    <property type="match status" value="1"/>
</dbReference>
<sequence length="476" mass="52241">MSPRLSRRTVLLGAAASALSAPLLTAAPAAAQQAHTAYLMAHFTGQHSGGEQIYLSYSDDGLHWTDLNNGQIVLRSTVGTRGVRDPALIRSPQGDRYWIIATDLHIGSGTSWPDSMERGSTALTVWESTDLVNWSAPRLLDVAGPIAGAGNAWAPEAIYNRDTGDYVVYWATNSTVDGERQHRIWYSRTTDFRTLTAPQVYIDRPGTTGLIDTQIIEVTGSVGGWRYYRASGDGQLTIEASDSILGTWTRLGDLSHLGLTGRDVEGPMWAKFNDRDEWVLWLDQYRTGRGYMPVSSTNLGSTQNFRVRSDYQLGTTHKRHGSVLNLTAAEADRVRARWGSVPPNRLQSYNFPDRYVRHRNFDVLLDANVSPAADAQFRIVPGLADPAAVSFEAASHPGHYLRHTNFDFALARGDGSAAFAADATFTRVPGLADAAAASFRSVNHPDHYLRHYAYALRLDPITTATGRADATFRVTS</sequence>
<evidence type="ECO:0000259" key="2">
    <source>
        <dbReference type="Pfam" id="PF05270"/>
    </source>
</evidence>
<accession>A0ABS3U5N3</accession>
<evidence type="ECO:0000313" key="4">
    <source>
        <dbReference type="Proteomes" id="UP000681341"/>
    </source>
</evidence>